<keyword evidence="4" id="KW-1185">Reference proteome</keyword>
<evidence type="ECO:0000313" key="3">
    <source>
        <dbReference type="EMBL" id="CAG9323805.1"/>
    </source>
</evidence>
<dbReference type="SUPFAM" id="SSF48452">
    <property type="entry name" value="TPR-like"/>
    <property type="match status" value="2"/>
</dbReference>
<keyword evidence="1" id="KW-0802">TPR repeat</keyword>
<dbReference type="AlphaFoldDB" id="A0AAU9JI65"/>
<dbReference type="SMART" id="SM00028">
    <property type="entry name" value="TPR"/>
    <property type="match status" value="3"/>
</dbReference>
<dbReference type="Gene3D" id="1.25.40.10">
    <property type="entry name" value="Tetratricopeptide repeat domain"/>
    <property type="match status" value="1"/>
</dbReference>
<dbReference type="InterPro" id="IPR019734">
    <property type="entry name" value="TPR_rpt"/>
</dbReference>
<dbReference type="PANTHER" id="PTHR10098:SF108">
    <property type="entry name" value="TETRATRICOPEPTIDE REPEAT PROTEIN 28"/>
    <property type="match status" value="1"/>
</dbReference>
<dbReference type="InterPro" id="IPR011990">
    <property type="entry name" value="TPR-like_helical_dom_sf"/>
</dbReference>
<protein>
    <recommendedName>
        <fullName evidence="5">Tetratricopeptide repeat protein</fullName>
    </recommendedName>
</protein>
<evidence type="ECO:0000256" key="1">
    <source>
        <dbReference type="PROSITE-ProRule" id="PRU00339"/>
    </source>
</evidence>
<reference evidence="3" key="1">
    <citation type="submission" date="2021-09" db="EMBL/GenBank/DDBJ databases">
        <authorList>
            <consortium name="AG Swart"/>
            <person name="Singh M."/>
            <person name="Singh A."/>
            <person name="Seah K."/>
            <person name="Emmerich C."/>
        </authorList>
    </citation>
    <scope>NUCLEOTIDE SEQUENCE</scope>
    <source>
        <strain evidence="3">ATCC30299</strain>
    </source>
</reference>
<feature type="region of interest" description="Disordered" evidence="2">
    <location>
        <begin position="1"/>
        <end position="38"/>
    </location>
</feature>
<feature type="repeat" description="TPR" evidence="1">
    <location>
        <begin position="139"/>
        <end position="172"/>
    </location>
</feature>
<dbReference type="PROSITE" id="PS50005">
    <property type="entry name" value="TPR"/>
    <property type="match status" value="2"/>
</dbReference>
<feature type="region of interest" description="Disordered" evidence="2">
    <location>
        <begin position="78"/>
        <end position="103"/>
    </location>
</feature>
<gene>
    <name evidence="3" type="ORF">BSTOLATCC_MIC34841</name>
</gene>
<feature type="compositionally biased region" description="Polar residues" evidence="2">
    <location>
        <begin position="1"/>
        <end position="15"/>
    </location>
</feature>
<feature type="repeat" description="TPR" evidence="1">
    <location>
        <begin position="305"/>
        <end position="338"/>
    </location>
</feature>
<dbReference type="EMBL" id="CAJZBQ010000035">
    <property type="protein sequence ID" value="CAG9323805.1"/>
    <property type="molecule type" value="Genomic_DNA"/>
</dbReference>
<evidence type="ECO:0000313" key="4">
    <source>
        <dbReference type="Proteomes" id="UP001162131"/>
    </source>
</evidence>
<sequence length="378" mass="42673">MTALQVQSWRSSMQPTDRARSLPLKSRSYNPKFPSRTLAEDNMEGHFSSRNKAELFPHEITKPQRIELPVYFNTPRRFSFSRPKSPPKPANVNNSFKNPNQSFQNNLDLEKKTTVMKRLKDYNMLAFACKRAGKTRDEGRAYYSIGVLYDNLGQLKKAISAYTQFLNVCQSIGDVHGEALANNCIGVDYTKMAEAEPNNNELWQEAINYHMKHKEIADVPGKFLAHINLGLIYNKLGDNERAAINHQFALRYAIQMSSVAGQSVAIGNLGQIGNNKIVGDNEKLKMFAERYLALSHELKNRKGESGAYQQLGNISFSIGDYDSSTKNYYRAMKIAEEIGDKELIDVAKCNFGAANGNLKMEEHMKNILQKVSQAKAKI</sequence>
<accession>A0AAU9JI65</accession>
<dbReference type="Pfam" id="PF13181">
    <property type="entry name" value="TPR_8"/>
    <property type="match status" value="2"/>
</dbReference>
<proteinExistence type="predicted"/>
<comment type="caution">
    <text evidence="3">The sequence shown here is derived from an EMBL/GenBank/DDBJ whole genome shotgun (WGS) entry which is preliminary data.</text>
</comment>
<organism evidence="3 4">
    <name type="scientific">Blepharisma stoltei</name>
    <dbReference type="NCBI Taxonomy" id="1481888"/>
    <lineage>
        <taxon>Eukaryota</taxon>
        <taxon>Sar</taxon>
        <taxon>Alveolata</taxon>
        <taxon>Ciliophora</taxon>
        <taxon>Postciliodesmatophora</taxon>
        <taxon>Heterotrichea</taxon>
        <taxon>Heterotrichida</taxon>
        <taxon>Blepharismidae</taxon>
        <taxon>Blepharisma</taxon>
    </lineage>
</organism>
<dbReference type="PANTHER" id="PTHR10098">
    <property type="entry name" value="RAPSYN-RELATED"/>
    <property type="match status" value="1"/>
</dbReference>
<evidence type="ECO:0000256" key="2">
    <source>
        <dbReference type="SAM" id="MobiDB-lite"/>
    </source>
</evidence>
<name>A0AAU9JI65_9CILI</name>
<feature type="compositionally biased region" description="Polar residues" evidence="2">
    <location>
        <begin position="91"/>
        <end position="103"/>
    </location>
</feature>
<dbReference type="Proteomes" id="UP001162131">
    <property type="component" value="Unassembled WGS sequence"/>
</dbReference>
<evidence type="ECO:0008006" key="5">
    <source>
        <dbReference type="Google" id="ProtNLM"/>
    </source>
</evidence>